<feature type="region of interest" description="Disordered" evidence="5">
    <location>
        <begin position="1"/>
        <end position="31"/>
    </location>
</feature>
<evidence type="ECO:0000313" key="8">
    <source>
        <dbReference type="EMBL" id="KAK7538464.1"/>
    </source>
</evidence>
<comment type="subcellular location">
    <subcellularLocation>
        <location evidence="1">Membrane</location>
        <topology evidence="1">Multi-pass membrane protein</topology>
    </subcellularLocation>
</comment>
<keyword evidence="4 6" id="KW-0472">Membrane</keyword>
<gene>
    <name evidence="8" type="ORF">J3D65DRAFT_622079</name>
</gene>
<feature type="transmembrane region" description="Helical" evidence="6">
    <location>
        <begin position="379"/>
        <end position="400"/>
    </location>
</feature>
<dbReference type="Pfam" id="PF07690">
    <property type="entry name" value="MFS_1"/>
    <property type="match status" value="1"/>
</dbReference>
<evidence type="ECO:0000256" key="3">
    <source>
        <dbReference type="ARBA" id="ARBA00022989"/>
    </source>
</evidence>
<feature type="transmembrane region" description="Helical" evidence="6">
    <location>
        <begin position="198"/>
        <end position="218"/>
    </location>
</feature>
<feature type="transmembrane region" description="Helical" evidence="6">
    <location>
        <begin position="42"/>
        <end position="66"/>
    </location>
</feature>
<feature type="transmembrane region" description="Helical" evidence="6">
    <location>
        <begin position="169"/>
        <end position="192"/>
    </location>
</feature>
<dbReference type="InterPro" id="IPR011701">
    <property type="entry name" value="MFS"/>
</dbReference>
<dbReference type="InterPro" id="IPR020846">
    <property type="entry name" value="MFS_dom"/>
</dbReference>
<feature type="transmembrane region" description="Helical" evidence="6">
    <location>
        <begin position="354"/>
        <end position="373"/>
    </location>
</feature>
<accession>A0ABR1LTG3</accession>
<feature type="domain" description="Major facilitator superfamily (MFS) profile" evidence="7">
    <location>
        <begin position="43"/>
        <end position="474"/>
    </location>
</feature>
<sequence>MGQSDAVRVDQSIPAPTPTPEKTTIEQPTPPYSAFPQSTRRLILFAVTCAGFFGPLAGAVYLPAIPLFSSIFHTEDDVISATVSVYMAIFAVSPLAWGAFADHKGRRPVYLVSLAIFIIANVILAAVPANIGALFVLRIFQAIGSSAVASVGAGTVADVVEPSKRASALSIFFLGPQLGPVLGPLIGGQFAAPDRWRWSFGFLAIGTSVAYALIVFCLPETLRALVGNGQGSIASSEGWKIPPFIQRPTVDPSVKRPQKPSLKLSFTLLCYVPNLIITCSGAIQFAALYCILVSFTRMWKTLYGFTEAEAGYAYLCPGVLLIVGSLSSGKVSDRWRARAIKASPTGKVPPESRIILQTFGYALAAAGLLMFGWFCEHKIHPAAVMIASAIGAFGMGWVFVTTTSYQTECYPSYGASLVGLGQMMRNIGGAIAAVVIQPLIEAMGYGWCFTGLSILTFSCIFGVIYLRFTGDSWRKKLEERTRATS</sequence>
<keyword evidence="3 6" id="KW-1133">Transmembrane helix</keyword>
<evidence type="ECO:0000256" key="2">
    <source>
        <dbReference type="ARBA" id="ARBA00022692"/>
    </source>
</evidence>
<dbReference type="PANTHER" id="PTHR23502">
    <property type="entry name" value="MAJOR FACILITATOR SUPERFAMILY"/>
    <property type="match status" value="1"/>
</dbReference>
<dbReference type="PANTHER" id="PTHR23502:SF21">
    <property type="entry name" value="DITYROSINE TRANSPORTER 1"/>
    <property type="match status" value="1"/>
</dbReference>
<dbReference type="EMBL" id="JBBPEH010000005">
    <property type="protein sequence ID" value="KAK7538464.1"/>
    <property type="molecule type" value="Genomic_DNA"/>
</dbReference>
<dbReference type="PROSITE" id="PS50850">
    <property type="entry name" value="MFS"/>
    <property type="match status" value="1"/>
</dbReference>
<evidence type="ECO:0000259" key="7">
    <source>
        <dbReference type="PROSITE" id="PS50850"/>
    </source>
</evidence>
<dbReference type="Proteomes" id="UP001360953">
    <property type="component" value="Unassembled WGS sequence"/>
</dbReference>
<feature type="transmembrane region" description="Helical" evidence="6">
    <location>
        <begin position="78"/>
        <end position="97"/>
    </location>
</feature>
<dbReference type="GeneID" id="92032936"/>
<dbReference type="SUPFAM" id="SSF103473">
    <property type="entry name" value="MFS general substrate transporter"/>
    <property type="match status" value="1"/>
</dbReference>
<dbReference type="Gene3D" id="1.20.1250.20">
    <property type="entry name" value="MFS general substrate transporter like domains"/>
    <property type="match status" value="1"/>
</dbReference>
<evidence type="ECO:0000256" key="4">
    <source>
        <dbReference type="ARBA" id="ARBA00023136"/>
    </source>
</evidence>
<evidence type="ECO:0000256" key="6">
    <source>
        <dbReference type="SAM" id="Phobius"/>
    </source>
</evidence>
<feature type="transmembrane region" description="Helical" evidence="6">
    <location>
        <begin position="266"/>
        <end position="292"/>
    </location>
</feature>
<feature type="transmembrane region" description="Helical" evidence="6">
    <location>
        <begin position="109"/>
        <end position="129"/>
    </location>
</feature>
<name>A0ABR1LTG3_9PEZI</name>
<feature type="transmembrane region" description="Helical" evidence="6">
    <location>
        <begin position="412"/>
        <end position="436"/>
    </location>
</feature>
<evidence type="ECO:0000256" key="5">
    <source>
        <dbReference type="SAM" id="MobiDB-lite"/>
    </source>
</evidence>
<keyword evidence="9" id="KW-1185">Reference proteome</keyword>
<comment type="caution">
    <text evidence="8">The sequence shown here is derived from an EMBL/GenBank/DDBJ whole genome shotgun (WGS) entry which is preliminary data.</text>
</comment>
<keyword evidence="2 6" id="KW-0812">Transmembrane</keyword>
<protein>
    <submittedName>
        <fullName evidence="8">Major facilitator superfamily domain-containing protein</fullName>
    </submittedName>
</protein>
<feature type="transmembrane region" description="Helical" evidence="6">
    <location>
        <begin position="312"/>
        <end position="333"/>
    </location>
</feature>
<evidence type="ECO:0000256" key="1">
    <source>
        <dbReference type="ARBA" id="ARBA00004141"/>
    </source>
</evidence>
<reference evidence="8 9" key="1">
    <citation type="submission" date="2024-04" db="EMBL/GenBank/DDBJ databases">
        <title>Phyllosticta paracitricarpa is synonymous to the EU quarantine fungus P. citricarpa based on phylogenomic analyses.</title>
        <authorList>
            <consortium name="Lawrence Berkeley National Laboratory"/>
            <person name="Van ingen-buijs V.A."/>
            <person name="Van westerhoven A.C."/>
            <person name="Haridas S."/>
            <person name="Skiadas P."/>
            <person name="Martin F."/>
            <person name="Groenewald J.Z."/>
            <person name="Crous P.W."/>
            <person name="Seidl M.F."/>
        </authorList>
    </citation>
    <scope>NUCLEOTIDE SEQUENCE [LARGE SCALE GENOMIC DNA]</scope>
    <source>
        <strain evidence="8 9">CPC 17464</strain>
    </source>
</reference>
<feature type="transmembrane region" description="Helical" evidence="6">
    <location>
        <begin position="135"/>
        <end position="157"/>
    </location>
</feature>
<evidence type="ECO:0000313" key="9">
    <source>
        <dbReference type="Proteomes" id="UP001360953"/>
    </source>
</evidence>
<dbReference type="RefSeq" id="XP_066656151.1">
    <property type="nucleotide sequence ID" value="XM_066800030.1"/>
</dbReference>
<proteinExistence type="predicted"/>
<dbReference type="CDD" id="cd17323">
    <property type="entry name" value="MFS_Tpo1_MDR_like"/>
    <property type="match status" value="1"/>
</dbReference>
<organism evidence="8 9">
    <name type="scientific">Phyllosticta citribraziliensis</name>
    <dbReference type="NCBI Taxonomy" id="989973"/>
    <lineage>
        <taxon>Eukaryota</taxon>
        <taxon>Fungi</taxon>
        <taxon>Dikarya</taxon>
        <taxon>Ascomycota</taxon>
        <taxon>Pezizomycotina</taxon>
        <taxon>Dothideomycetes</taxon>
        <taxon>Dothideomycetes incertae sedis</taxon>
        <taxon>Botryosphaeriales</taxon>
        <taxon>Phyllostictaceae</taxon>
        <taxon>Phyllosticta</taxon>
    </lineage>
</organism>
<dbReference type="InterPro" id="IPR036259">
    <property type="entry name" value="MFS_trans_sf"/>
</dbReference>
<feature type="transmembrane region" description="Helical" evidence="6">
    <location>
        <begin position="442"/>
        <end position="466"/>
    </location>
</feature>